<evidence type="ECO:0000259" key="3">
    <source>
        <dbReference type="PROSITE" id="PS50102"/>
    </source>
</evidence>
<dbReference type="GeneID" id="68116211"/>
<dbReference type="PANTHER" id="PTHR32343:SF22">
    <property type="entry name" value="LD29830P"/>
    <property type="match status" value="1"/>
</dbReference>
<dbReference type="VEuPathDB" id="AmoebaDB:NF0025550"/>
<dbReference type="Pfam" id="PF00076">
    <property type="entry name" value="RRM_1"/>
    <property type="match status" value="3"/>
</dbReference>
<feature type="region of interest" description="Disordered" evidence="2">
    <location>
        <begin position="361"/>
        <end position="483"/>
    </location>
</feature>
<dbReference type="InterPro" id="IPR035979">
    <property type="entry name" value="RBD_domain_sf"/>
</dbReference>
<dbReference type="Gene3D" id="3.30.70.330">
    <property type="match status" value="3"/>
</dbReference>
<dbReference type="VEuPathDB" id="AmoebaDB:NfTy_047100"/>
<evidence type="ECO:0000313" key="4">
    <source>
        <dbReference type="EMBL" id="KAF0972745.1"/>
    </source>
</evidence>
<evidence type="ECO:0000313" key="5">
    <source>
        <dbReference type="Proteomes" id="UP000444721"/>
    </source>
</evidence>
<accession>A0A6A5BFD2</accession>
<dbReference type="AlphaFoldDB" id="A0A6A5BFD2"/>
<dbReference type="SMART" id="SM00360">
    <property type="entry name" value="RRM"/>
    <property type="match status" value="3"/>
</dbReference>
<dbReference type="PANTHER" id="PTHR32343">
    <property type="entry name" value="SERINE/ARGININE-RICH SPLICING FACTOR"/>
    <property type="match status" value="1"/>
</dbReference>
<keyword evidence="5" id="KW-1185">Reference proteome</keyword>
<evidence type="ECO:0000256" key="2">
    <source>
        <dbReference type="SAM" id="MobiDB-lite"/>
    </source>
</evidence>
<name>A0A6A5BFD2_NAEFO</name>
<feature type="domain" description="RRM" evidence="3">
    <location>
        <begin position="9"/>
        <end position="82"/>
    </location>
</feature>
<dbReference type="GO" id="GO:0003723">
    <property type="term" value="F:RNA binding"/>
    <property type="evidence" value="ECO:0007669"/>
    <property type="project" value="UniProtKB-UniRule"/>
</dbReference>
<dbReference type="VEuPathDB" id="AmoebaDB:FDP41_008994"/>
<feature type="domain" description="RRM" evidence="3">
    <location>
        <begin position="238"/>
        <end position="314"/>
    </location>
</feature>
<dbReference type="InterPro" id="IPR034825">
    <property type="entry name" value="CID8-like_RRM2"/>
</dbReference>
<proteinExistence type="predicted"/>
<sequence>MSSKPGMGRTIYVSNLPEQFNEELLKTFFDECGTITNCKMAGDATNRYAFVEFATPDEAKIALELSGTDLLGKTLRISLSRNPISSPPNKPSSEQVVANASASQSEQPQETSPPLYKYLSESDLKKKAEEEEKVKRTIYVTCIDTQITETQVCEFFSYCGRIVNYRVCGDTQHPTRFGFFEFEQKESAQAAISLSGQFLGRYALRILGSRTPIQPTPGAVGNGATYSFTPVHHDQINRTVYVGNVDVGLTEDDLKEFFDANCGPVTKVVLAGDAVHSARFAFVEFLHFESRNKALECSGTLLGNRNIRINPSRTPILGGGKAYASTAPSINPATGTGQYAVNHLAQSSKFPPIAPVTDPYYNQPHFSSKKTSLISSKKKTGDSTTPLGTHHKPYTDIADSEKKRRKNDWSSSDEDSDSESREDRRQKKIQKPTTATTSNAQPEHNNNHNHDIVASVSSNSAEPFYNPSASDENHHENGEESDH</sequence>
<feature type="compositionally biased region" description="Basic and acidic residues" evidence="2">
    <location>
        <begin position="471"/>
        <end position="483"/>
    </location>
</feature>
<dbReference type="Proteomes" id="UP000444721">
    <property type="component" value="Unassembled WGS sequence"/>
</dbReference>
<dbReference type="InterPro" id="IPR012677">
    <property type="entry name" value="Nucleotide-bd_a/b_plait_sf"/>
</dbReference>
<gene>
    <name evidence="4" type="ORF">FDP41_008994</name>
</gene>
<dbReference type="CDD" id="cd00590">
    <property type="entry name" value="RRM_SF"/>
    <property type="match status" value="1"/>
</dbReference>
<comment type="caution">
    <text evidence="4">The sequence shown here is derived from an EMBL/GenBank/DDBJ whole genome shotgun (WGS) entry which is preliminary data.</text>
</comment>
<feature type="domain" description="RRM" evidence="3">
    <location>
        <begin position="136"/>
        <end position="211"/>
    </location>
</feature>
<dbReference type="RefSeq" id="XP_044557459.1">
    <property type="nucleotide sequence ID" value="XM_044712905.1"/>
</dbReference>
<feature type="region of interest" description="Disordered" evidence="2">
    <location>
        <begin position="81"/>
        <end position="114"/>
    </location>
</feature>
<keyword evidence="1" id="KW-0694">RNA-binding</keyword>
<dbReference type="CDD" id="cd12460">
    <property type="entry name" value="RRM2_CID8_like"/>
    <property type="match status" value="1"/>
</dbReference>
<dbReference type="SUPFAM" id="SSF54928">
    <property type="entry name" value="RNA-binding domain, RBD"/>
    <property type="match status" value="3"/>
</dbReference>
<protein>
    <recommendedName>
        <fullName evidence="3">RRM domain-containing protein</fullName>
    </recommendedName>
</protein>
<dbReference type="OrthoDB" id="10254450at2759"/>
<organism evidence="4 5">
    <name type="scientific">Naegleria fowleri</name>
    <name type="common">Brain eating amoeba</name>
    <dbReference type="NCBI Taxonomy" id="5763"/>
    <lineage>
        <taxon>Eukaryota</taxon>
        <taxon>Discoba</taxon>
        <taxon>Heterolobosea</taxon>
        <taxon>Tetramitia</taxon>
        <taxon>Eutetramitia</taxon>
        <taxon>Vahlkampfiidae</taxon>
        <taxon>Naegleria</taxon>
    </lineage>
</organism>
<dbReference type="OMA" id="EFFDANC"/>
<feature type="compositionally biased region" description="Polar residues" evidence="2">
    <location>
        <begin position="431"/>
        <end position="444"/>
    </location>
</feature>
<dbReference type="PROSITE" id="PS50102">
    <property type="entry name" value="RRM"/>
    <property type="match status" value="3"/>
</dbReference>
<reference evidence="4 5" key="1">
    <citation type="journal article" date="2019" name="Sci. Rep.">
        <title>Nanopore sequencing improves the draft genome of the human pathogenic amoeba Naegleria fowleri.</title>
        <authorList>
            <person name="Liechti N."/>
            <person name="Schurch N."/>
            <person name="Bruggmann R."/>
            <person name="Wittwer M."/>
        </authorList>
    </citation>
    <scope>NUCLEOTIDE SEQUENCE [LARGE SCALE GENOMIC DNA]</scope>
    <source>
        <strain evidence="4 5">ATCC 30894</strain>
    </source>
</reference>
<feature type="compositionally biased region" description="Polar residues" evidence="2">
    <location>
        <begin position="94"/>
        <end position="112"/>
    </location>
</feature>
<dbReference type="EMBL" id="VFQX01000066">
    <property type="protein sequence ID" value="KAF0972745.1"/>
    <property type="molecule type" value="Genomic_DNA"/>
</dbReference>
<dbReference type="InterPro" id="IPR000504">
    <property type="entry name" value="RRM_dom"/>
</dbReference>
<evidence type="ECO:0000256" key="1">
    <source>
        <dbReference type="PROSITE-ProRule" id="PRU00176"/>
    </source>
</evidence>